<organism evidence="11 12">
    <name type="scientific">Cryptolaemus montrouzieri</name>
    <dbReference type="NCBI Taxonomy" id="559131"/>
    <lineage>
        <taxon>Eukaryota</taxon>
        <taxon>Metazoa</taxon>
        <taxon>Ecdysozoa</taxon>
        <taxon>Arthropoda</taxon>
        <taxon>Hexapoda</taxon>
        <taxon>Insecta</taxon>
        <taxon>Pterygota</taxon>
        <taxon>Neoptera</taxon>
        <taxon>Endopterygota</taxon>
        <taxon>Coleoptera</taxon>
        <taxon>Polyphaga</taxon>
        <taxon>Cucujiformia</taxon>
        <taxon>Coccinelloidea</taxon>
        <taxon>Coccinellidae</taxon>
        <taxon>Scymninae</taxon>
        <taxon>Scymnini</taxon>
        <taxon>Cryptolaemus</taxon>
    </lineage>
</organism>
<feature type="transmembrane region" description="Helical" evidence="10">
    <location>
        <begin position="171"/>
        <end position="190"/>
    </location>
</feature>
<feature type="transmembrane region" description="Helical" evidence="10">
    <location>
        <begin position="148"/>
        <end position="165"/>
    </location>
</feature>
<keyword evidence="3 10" id="KW-0808">Transferase</keyword>
<keyword evidence="5 10" id="KW-0276">Fatty acid metabolism</keyword>
<gene>
    <name evidence="11" type="ORF">HHI36_012009</name>
</gene>
<dbReference type="GO" id="GO:0016020">
    <property type="term" value="C:membrane"/>
    <property type="evidence" value="ECO:0007669"/>
    <property type="project" value="UniProtKB-SubCell"/>
</dbReference>
<evidence type="ECO:0000256" key="8">
    <source>
        <dbReference type="ARBA" id="ARBA00023136"/>
    </source>
</evidence>
<comment type="subcellular location">
    <subcellularLocation>
        <location evidence="1">Membrane</location>
        <topology evidence="1">Multi-pass membrane protein</topology>
    </subcellularLocation>
</comment>
<comment type="catalytic activity">
    <reaction evidence="10">
        <text>a very-long-chain acyl-CoA + malonyl-CoA + H(+) = a very-long-chain 3-oxoacyl-CoA + CO2 + CoA</text>
        <dbReference type="Rhea" id="RHEA:32727"/>
        <dbReference type="ChEBI" id="CHEBI:15378"/>
        <dbReference type="ChEBI" id="CHEBI:16526"/>
        <dbReference type="ChEBI" id="CHEBI:57287"/>
        <dbReference type="ChEBI" id="CHEBI:57384"/>
        <dbReference type="ChEBI" id="CHEBI:90725"/>
        <dbReference type="ChEBI" id="CHEBI:90736"/>
        <dbReference type="EC" id="2.3.1.199"/>
    </reaction>
</comment>
<keyword evidence="12" id="KW-1185">Reference proteome</keyword>
<dbReference type="AlphaFoldDB" id="A0ABD2ND89"/>
<keyword evidence="4 10" id="KW-0812">Transmembrane</keyword>
<evidence type="ECO:0000256" key="2">
    <source>
        <dbReference type="ARBA" id="ARBA00022516"/>
    </source>
</evidence>
<evidence type="ECO:0000313" key="12">
    <source>
        <dbReference type="Proteomes" id="UP001516400"/>
    </source>
</evidence>
<dbReference type="EC" id="2.3.1.199" evidence="10"/>
<comment type="similarity">
    <text evidence="10">Belongs to the ELO family.</text>
</comment>
<evidence type="ECO:0000256" key="7">
    <source>
        <dbReference type="ARBA" id="ARBA00023098"/>
    </source>
</evidence>
<keyword evidence="7 10" id="KW-0443">Lipid metabolism</keyword>
<comment type="caution">
    <text evidence="11">The sequence shown here is derived from an EMBL/GenBank/DDBJ whole genome shotgun (WGS) entry which is preliminary data.</text>
</comment>
<dbReference type="EMBL" id="JABFTP020000103">
    <property type="protein sequence ID" value="KAL3276637.1"/>
    <property type="molecule type" value="Genomic_DNA"/>
</dbReference>
<evidence type="ECO:0000313" key="11">
    <source>
        <dbReference type="EMBL" id="KAL3276637.1"/>
    </source>
</evidence>
<feature type="transmembrane region" description="Helical" evidence="10">
    <location>
        <begin position="210"/>
        <end position="229"/>
    </location>
</feature>
<evidence type="ECO:0000256" key="3">
    <source>
        <dbReference type="ARBA" id="ARBA00022679"/>
    </source>
</evidence>
<dbReference type="PANTHER" id="PTHR11157:SF164">
    <property type="entry name" value="ELONGATION OF VERY LONG CHAIN FATTY ACIDS PROTEIN"/>
    <property type="match status" value="1"/>
</dbReference>
<evidence type="ECO:0000256" key="5">
    <source>
        <dbReference type="ARBA" id="ARBA00022832"/>
    </source>
</evidence>
<evidence type="ECO:0000256" key="4">
    <source>
        <dbReference type="ARBA" id="ARBA00022692"/>
    </source>
</evidence>
<keyword evidence="6 10" id="KW-1133">Transmembrane helix</keyword>
<dbReference type="GO" id="GO:0009922">
    <property type="term" value="F:fatty acid elongase activity"/>
    <property type="evidence" value="ECO:0007669"/>
    <property type="project" value="UniProtKB-EC"/>
</dbReference>
<keyword evidence="2 10" id="KW-0444">Lipid biosynthesis</keyword>
<dbReference type="Proteomes" id="UP001516400">
    <property type="component" value="Unassembled WGS sequence"/>
</dbReference>
<protein>
    <recommendedName>
        <fullName evidence="10">Elongation of very long chain fatty acids protein</fullName>
        <ecNumber evidence="10">2.3.1.199</ecNumber>
    </recommendedName>
    <alternativeName>
        <fullName evidence="10">Very-long-chain 3-oxoacyl-CoA synthase</fullName>
    </alternativeName>
</protein>
<feature type="transmembrane region" description="Helical" evidence="10">
    <location>
        <begin position="118"/>
        <end position="136"/>
    </location>
</feature>
<feature type="transmembrane region" description="Helical" evidence="10">
    <location>
        <begin position="28"/>
        <end position="47"/>
    </location>
</feature>
<keyword evidence="9 10" id="KW-0275">Fatty acid biosynthesis</keyword>
<evidence type="ECO:0000256" key="6">
    <source>
        <dbReference type="ARBA" id="ARBA00022989"/>
    </source>
</evidence>
<dbReference type="Pfam" id="PF01151">
    <property type="entry name" value="ELO"/>
    <property type="match status" value="1"/>
</dbReference>
<feature type="transmembrane region" description="Helical" evidence="10">
    <location>
        <begin position="67"/>
        <end position="90"/>
    </location>
</feature>
<sequence length="269" mass="30986">MSFGSAKMFPACVNNFVERYADSRSKNFFLAATVWEPLGLIVVYLLFVKKIGPALMEKRKPYDAKKWIIVFDIIQIVSNFYLALKIILVISDSESPISCLELDFTNSYQGTVQVHLAYFYYLLKVSDLMDTVFFIVKKNFRQVSYLHVFHHSLMVFMGWMGLKLAPGGHSAYFGLANGVVHTVMYSYYLICAYDTNFKNTLGVKKFVTQLQLVQFLFIFVIYAMALRPSCGFSKIVSVLAIMESSYFMYLFGNFYIDSYIRPKKGVKQQ</sequence>
<reference evidence="11 12" key="1">
    <citation type="journal article" date="2021" name="BMC Biol.">
        <title>Horizontally acquired antibacterial genes associated with adaptive radiation of ladybird beetles.</title>
        <authorList>
            <person name="Li H.S."/>
            <person name="Tang X.F."/>
            <person name="Huang Y.H."/>
            <person name="Xu Z.Y."/>
            <person name="Chen M.L."/>
            <person name="Du X.Y."/>
            <person name="Qiu B.Y."/>
            <person name="Chen P.T."/>
            <person name="Zhang W."/>
            <person name="Slipinski A."/>
            <person name="Escalona H.E."/>
            <person name="Waterhouse R.M."/>
            <person name="Zwick A."/>
            <person name="Pang H."/>
        </authorList>
    </citation>
    <scope>NUCLEOTIDE SEQUENCE [LARGE SCALE GENOMIC DNA]</scope>
    <source>
        <strain evidence="11">SYSU2018</strain>
    </source>
</reference>
<dbReference type="GO" id="GO:0006633">
    <property type="term" value="P:fatty acid biosynthetic process"/>
    <property type="evidence" value="ECO:0007669"/>
    <property type="project" value="UniProtKB-KW"/>
</dbReference>
<feature type="transmembrane region" description="Helical" evidence="10">
    <location>
        <begin position="235"/>
        <end position="256"/>
    </location>
</feature>
<evidence type="ECO:0000256" key="1">
    <source>
        <dbReference type="ARBA" id="ARBA00004141"/>
    </source>
</evidence>
<name>A0ABD2ND89_9CUCU</name>
<evidence type="ECO:0000256" key="10">
    <source>
        <dbReference type="RuleBase" id="RU361115"/>
    </source>
</evidence>
<evidence type="ECO:0000256" key="9">
    <source>
        <dbReference type="ARBA" id="ARBA00023160"/>
    </source>
</evidence>
<dbReference type="InterPro" id="IPR002076">
    <property type="entry name" value="ELO_fam"/>
</dbReference>
<accession>A0ABD2ND89</accession>
<keyword evidence="8 10" id="KW-0472">Membrane</keyword>
<proteinExistence type="inferred from homology"/>
<dbReference type="PANTHER" id="PTHR11157">
    <property type="entry name" value="FATTY ACID ACYL TRANSFERASE-RELATED"/>
    <property type="match status" value="1"/>
</dbReference>